<accession>A0A4Y1ZVA4</accession>
<organism evidence="1 3">
    <name type="scientific">Araneus ventricosus</name>
    <name type="common">Orbweaver spider</name>
    <name type="synonym">Epeira ventricosa</name>
    <dbReference type="NCBI Taxonomy" id="182803"/>
    <lineage>
        <taxon>Eukaryota</taxon>
        <taxon>Metazoa</taxon>
        <taxon>Ecdysozoa</taxon>
        <taxon>Arthropoda</taxon>
        <taxon>Chelicerata</taxon>
        <taxon>Arachnida</taxon>
        <taxon>Araneae</taxon>
        <taxon>Araneomorphae</taxon>
        <taxon>Entelegynae</taxon>
        <taxon>Araneoidea</taxon>
        <taxon>Araneidae</taxon>
        <taxon>Araneus</taxon>
    </lineage>
</organism>
<proteinExistence type="predicted"/>
<dbReference type="EMBL" id="BGPR01153433">
    <property type="protein sequence ID" value="GBL67725.1"/>
    <property type="molecule type" value="Genomic_DNA"/>
</dbReference>
<sequence length="66" mass="7349">AFDYLMSLADQSDDNDPDMIILPPDPNIVPDDKETHDACTSIEHDCAIFDEKLQEETAGTIVILKD</sequence>
<evidence type="ECO:0000313" key="3">
    <source>
        <dbReference type="Proteomes" id="UP000499080"/>
    </source>
</evidence>
<dbReference type="EMBL" id="BGPR01153423">
    <property type="protein sequence ID" value="GBL67683.1"/>
    <property type="molecule type" value="Genomic_DNA"/>
</dbReference>
<reference evidence="1 3" key="1">
    <citation type="journal article" date="2019" name="Sci. Rep.">
        <title>Orb-weaving spider Araneus ventricosus genome elucidates the spidroin gene catalogue.</title>
        <authorList>
            <person name="Kono N."/>
            <person name="Nakamura H."/>
            <person name="Ohtoshi R."/>
            <person name="Moran D.A.P."/>
            <person name="Shinohara A."/>
            <person name="Yoshida Y."/>
            <person name="Fujiwara M."/>
            <person name="Mori M."/>
            <person name="Tomita M."/>
            <person name="Arakawa K."/>
        </authorList>
    </citation>
    <scope>NUCLEOTIDE SEQUENCE [LARGE SCALE GENOMIC DNA]</scope>
</reference>
<keyword evidence="3" id="KW-1185">Reference proteome</keyword>
<feature type="non-terminal residue" evidence="1">
    <location>
        <position position="1"/>
    </location>
</feature>
<protein>
    <submittedName>
        <fullName evidence="1">Uncharacterized protein</fullName>
    </submittedName>
</protein>
<dbReference type="Proteomes" id="UP000499080">
    <property type="component" value="Unassembled WGS sequence"/>
</dbReference>
<evidence type="ECO:0000313" key="1">
    <source>
        <dbReference type="EMBL" id="GBL67683.1"/>
    </source>
</evidence>
<gene>
    <name evidence="2" type="ORF">AVEN_142358_1</name>
    <name evidence="1" type="ORF">AVEN_90718_1</name>
</gene>
<evidence type="ECO:0000313" key="2">
    <source>
        <dbReference type="EMBL" id="GBL67725.1"/>
    </source>
</evidence>
<name>A0A4Y1ZVA4_ARAVE</name>
<comment type="caution">
    <text evidence="1">The sequence shown here is derived from an EMBL/GenBank/DDBJ whole genome shotgun (WGS) entry which is preliminary data.</text>
</comment>
<dbReference type="AlphaFoldDB" id="A0A4Y1ZVA4"/>